<dbReference type="SUPFAM" id="SSF52402">
    <property type="entry name" value="Adenine nucleotide alpha hydrolases-like"/>
    <property type="match status" value="1"/>
</dbReference>
<dbReference type="RefSeq" id="WP_013684223.1">
    <property type="nucleotide sequence ID" value="NC_015320.1"/>
</dbReference>
<dbReference type="Proteomes" id="UP000008136">
    <property type="component" value="Chromosome"/>
</dbReference>
<dbReference type="eggNOG" id="arCOG00446">
    <property type="taxonomic scope" value="Archaea"/>
</dbReference>
<keyword evidence="2" id="KW-0813">Transport</keyword>
<sequence length="251" mass="27484">MKICAILRLVPDLVEEIEISETEITPFAYIANERDEHAVEEALVLKEKSGATVDVLGIVDEDTETEIDEPLAMAYAKGADNLIKAILSRSTYRRIEVAKGLAEFLKDKEYDVIMVGIQAIDAFAGTLGGMLARCMGIPYIGGVVEADVQDGNLVVKKELGGGLLGEYKVSLPAVVGVVSAERPLKFVPFAKLRQAMKKAEIEEVEIEVPELEGVEVLRYYEPPKPEITLLEGEPEEIADKLVEVLKELSVL</sequence>
<name>F2KPN7_ARCVS</name>
<proteinExistence type="inferred from homology"/>
<evidence type="ECO:0000259" key="4">
    <source>
        <dbReference type="SMART" id="SM00893"/>
    </source>
</evidence>
<gene>
    <name evidence="5" type="ordered locus">Arcve_1565</name>
</gene>
<dbReference type="SMART" id="SM00893">
    <property type="entry name" value="ETF"/>
    <property type="match status" value="1"/>
</dbReference>
<accession>F2KPN7</accession>
<keyword evidence="6" id="KW-1185">Reference proteome</keyword>
<dbReference type="HOGENOM" id="CLU_060196_1_1_2"/>
<evidence type="ECO:0000313" key="5">
    <source>
        <dbReference type="EMBL" id="AEA47565.1"/>
    </source>
</evidence>
<dbReference type="AlphaFoldDB" id="F2KPN7"/>
<evidence type="ECO:0000313" key="6">
    <source>
        <dbReference type="Proteomes" id="UP000008136"/>
    </source>
</evidence>
<comment type="similarity">
    <text evidence="1">Belongs to the ETF beta-subunit/FixA family.</text>
</comment>
<dbReference type="STRING" id="693661.Arcve_1565"/>
<evidence type="ECO:0000256" key="2">
    <source>
        <dbReference type="ARBA" id="ARBA00022448"/>
    </source>
</evidence>
<dbReference type="OrthoDB" id="6635at2157"/>
<keyword evidence="3" id="KW-0249">Electron transport</keyword>
<evidence type="ECO:0000256" key="3">
    <source>
        <dbReference type="ARBA" id="ARBA00022982"/>
    </source>
</evidence>
<feature type="domain" description="Electron transfer flavoprotein alpha/beta-subunit N-terminal" evidence="4">
    <location>
        <begin position="19"/>
        <end position="216"/>
    </location>
</feature>
<organism evidence="5 6">
    <name type="scientific">Archaeoglobus veneficus (strain DSM 11195 / SNP6)</name>
    <dbReference type="NCBI Taxonomy" id="693661"/>
    <lineage>
        <taxon>Archaea</taxon>
        <taxon>Methanobacteriati</taxon>
        <taxon>Methanobacteriota</taxon>
        <taxon>Archaeoglobi</taxon>
        <taxon>Archaeoglobales</taxon>
        <taxon>Archaeoglobaceae</taxon>
        <taxon>Archaeoglobus</taxon>
    </lineage>
</organism>
<dbReference type="Pfam" id="PF01012">
    <property type="entry name" value="ETF"/>
    <property type="match status" value="1"/>
</dbReference>
<protein>
    <submittedName>
        <fullName evidence="5">Electron transfer flavoprotein alpha/beta-subunit</fullName>
    </submittedName>
</protein>
<dbReference type="InterPro" id="IPR014730">
    <property type="entry name" value="ETF_a/b_N"/>
</dbReference>
<dbReference type="PANTHER" id="PTHR21294:SF8">
    <property type="entry name" value="ELECTRON TRANSFER FLAVOPROTEIN SUBUNIT BETA"/>
    <property type="match status" value="1"/>
</dbReference>
<dbReference type="Gene3D" id="3.40.50.620">
    <property type="entry name" value="HUPs"/>
    <property type="match status" value="1"/>
</dbReference>
<dbReference type="EMBL" id="CP002588">
    <property type="protein sequence ID" value="AEA47565.1"/>
    <property type="molecule type" value="Genomic_DNA"/>
</dbReference>
<dbReference type="KEGG" id="ave:Arcve_1565"/>
<reference evidence="5 6" key="1">
    <citation type="submission" date="2011-03" db="EMBL/GenBank/DDBJ databases">
        <title>The complete genome of Archaeoglobus veneficus SNP6.</title>
        <authorList>
            <consortium name="US DOE Joint Genome Institute (JGI-PGF)"/>
            <person name="Lucas S."/>
            <person name="Copeland A."/>
            <person name="Lapidus A."/>
            <person name="Bruce D."/>
            <person name="Goodwin L."/>
            <person name="Pitluck S."/>
            <person name="Kyrpides N."/>
            <person name="Mavromatis K."/>
            <person name="Pagani I."/>
            <person name="Ivanova N."/>
            <person name="Mikhailova N."/>
            <person name="Lu M."/>
            <person name="Detter J.C."/>
            <person name="Tapia R."/>
            <person name="Han C."/>
            <person name="Land M."/>
            <person name="Hauser L."/>
            <person name="Markowitz V."/>
            <person name="Cheng J.-F."/>
            <person name="Hugenholtz P."/>
            <person name="Woyke T."/>
            <person name="Wu D."/>
            <person name="Spring S."/>
            <person name="Brambilla E."/>
            <person name="Klenk H.-P."/>
            <person name="Eisen J.A."/>
        </authorList>
    </citation>
    <scope>NUCLEOTIDE SEQUENCE [LARGE SCALE GENOMIC DNA]</scope>
    <source>
        <strain>SNP6</strain>
    </source>
</reference>
<dbReference type="PANTHER" id="PTHR21294">
    <property type="entry name" value="ELECTRON TRANSFER FLAVOPROTEIN BETA-SUBUNIT"/>
    <property type="match status" value="1"/>
</dbReference>
<dbReference type="InterPro" id="IPR014729">
    <property type="entry name" value="Rossmann-like_a/b/a_fold"/>
</dbReference>
<dbReference type="GO" id="GO:0009055">
    <property type="term" value="F:electron transfer activity"/>
    <property type="evidence" value="ECO:0007669"/>
    <property type="project" value="InterPro"/>
</dbReference>
<dbReference type="InterPro" id="IPR012255">
    <property type="entry name" value="ETF_b"/>
</dbReference>
<dbReference type="GeneID" id="10394689"/>
<evidence type="ECO:0000256" key="1">
    <source>
        <dbReference type="ARBA" id="ARBA00007557"/>
    </source>
</evidence>